<sequence>MKILAVDYGDARTGLAACDKDEMIASPVGVIKEYNREKLLDAVAACAAEQRVQRIVVGNPLNMNGTAGERSGLAAEFAGRLEERSGIPVVLWDERSTTVSAIGILNATDVRGKKRKAVVDAVAAVLILEGYLAYRKNHPED</sequence>
<organism evidence="7 8">
    <name type="scientific">Yanshouia hominis</name>
    <dbReference type="NCBI Taxonomy" id="2763673"/>
    <lineage>
        <taxon>Bacteria</taxon>
        <taxon>Bacillati</taxon>
        <taxon>Bacillota</taxon>
        <taxon>Clostridia</taxon>
        <taxon>Eubacteriales</taxon>
        <taxon>Oscillospiraceae</taxon>
        <taxon>Yanshouia</taxon>
    </lineage>
</organism>
<dbReference type="EC" id="3.1.-.-" evidence="5"/>
<accession>A0ABR7NG69</accession>
<dbReference type="PANTHER" id="PTHR33317">
    <property type="entry name" value="POLYNUCLEOTIDYL TRANSFERASE, RIBONUCLEASE H-LIKE SUPERFAMILY PROTEIN"/>
    <property type="match status" value="1"/>
</dbReference>
<feature type="domain" description="YqgF/RNase H-like" evidence="6">
    <location>
        <begin position="1"/>
        <end position="101"/>
    </location>
</feature>
<evidence type="ECO:0000313" key="8">
    <source>
        <dbReference type="Proteomes" id="UP000658131"/>
    </source>
</evidence>
<evidence type="ECO:0000256" key="1">
    <source>
        <dbReference type="ARBA" id="ARBA00022490"/>
    </source>
</evidence>
<dbReference type="SMART" id="SM00732">
    <property type="entry name" value="YqgFc"/>
    <property type="match status" value="1"/>
</dbReference>
<dbReference type="HAMAP" id="MF_00651">
    <property type="entry name" value="Nuclease_YqgF"/>
    <property type="match status" value="1"/>
</dbReference>
<protein>
    <recommendedName>
        <fullName evidence="5">Putative pre-16S rRNA nuclease</fullName>
        <ecNumber evidence="5">3.1.-.-</ecNumber>
    </recommendedName>
</protein>
<dbReference type="InterPro" id="IPR005227">
    <property type="entry name" value="YqgF"/>
</dbReference>
<keyword evidence="3 5" id="KW-0540">Nuclease</keyword>
<dbReference type="InterPro" id="IPR012337">
    <property type="entry name" value="RNaseH-like_sf"/>
</dbReference>
<dbReference type="Gene3D" id="3.30.420.140">
    <property type="entry name" value="YqgF/RNase H-like domain"/>
    <property type="match status" value="1"/>
</dbReference>
<dbReference type="InterPro" id="IPR037027">
    <property type="entry name" value="YqgF/RNaseH-like_dom_sf"/>
</dbReference>
<evidence type="ECO:0000259" key="6">
    <source>
        <dbReference type="SMART" id="SM00732"/>
    </source>
</evidence>
<dbReference type="PANTHER" id="PTHR33317:SF4">
    <property type="entry name" value="POLYNUCLEOTIDYL TRANSFERASE, RIBONUCLEASE H-LIKE SUPERFAMILY PROTEIN"/>
    <property type="match status" value="1"/>
</dbReference>
<keyword evidence="2 5" id="KW-0690">Ribosome biogenesis</keyword>
<dbReference type="CDD" id="cd16964">
    <property type="entry name" value="YqgF"/>
    <property type="match status" value="1"/>
</dbReference>
<evidence type="ECO:0000256" key="3">
    <source>
        <dbReference type="ARBA" id="ARBA00022722"/>
    </source>
</evidence>
<dbReference type="Pfam" id="PF03652">
    <property type="entry name" value="RuvX"/>
    <property type="match status" value="1"/>
</dbReference>
<dbReference type="EMBL" id="JACRTB010000003">
    <property type="protein sequence ID" value="MBC8575396.1"/>
    <property type="molecule type" value="Genomic_DNA"/>
</dbReference>
<keyword evidence="8" id="KW-1185">Reference proteome</keyword>
<evidence type="ECO:0000256" key="2">
    <source>
        <dbReference type="ARBA" id="ARBA00022517"/>
    </source>
</evidence>
<dbReference type="Proteomes" id="UP000658131">
    <property type="component" value="Unassembled WGS sequence"/>
</dbReference>
<proteinExistence type="inferred from homology"/>
<comment type="function">
    <text evidence="5">Could be a nuclease involved in processing of the 5'-end of pre-16S rRNA.</text>
</comment>
<evidence type="ECO:0000256" key="4">
    <source>
        <dbReference type="ARBA" id="ARBA00022801"/>
    </source>
</evidence>
<dbReference type="SUPFAM" id="SSF53098">
    <property type="entry name" value="Ribonuclease H-like"/>
    <property type="match status" value="1"/>
</dbReference>
<keyword evidence="1 5" id="KW-0963">Cytoplasm</keyword>
<dbReference type="InterPro" id="IPR006641">
    <property type="entry name" value="YqgF/RNaseH-like_dom"/>
</dbReference>
<evidence type="ECO:0000313" key="7">
    <source>
        <dbReference type="EMBL" id="MBC8575396.1"/>
    </source>
</evidence>
<dbReference type="NCBIfam" id="TIGR00250">
    <property type="entry name" value="RNAse_H_YqgF"/>
    <property type="match status" value="1"/>
</dbReference>
<reference evidence="7 8" key="1">
    <citation type="submission" date="2020-08" db="EMBL/GenBank/DDBJ databases">
        <title>Genome public.</title>
        <authorList>
            <person name="Liu C."/>
            <person name="Sun Q."/>
        </authorList>
    </citation>
    <scope>NUCLEOTIDE SEQUENCE [LARGE SCALE GENOMIC DNA]</scope>
    <source>
        <strain evidence="7 8">BX1</strain>
    </source>
</reference>
<name>A0ABR7NG69_9FIRM</name>
<comment type="caution">
    <text evidence="7">The sequence shown here is derived from an EMBL/GenBank/DDBJ whole genome shotgun (WGS) entry which is preliminary data.</text>
</comment>
<gene>
    <name evidence="7" type="primary">ruvX</name>
    <name evidence="7" type="ORF">H8717_03075</name>
</gene>
<comment type="similarity">
    <text evidence="5">Belongs to the YqgF HJR family.</text>
</comment>
<evidence type="ECO:0000256" key="5">
    <source>
        <dbReference type="HAMAP-Rule" id="MF_00651"/>
    </source>
</evidence>
<keyword evidence="4 5" id="KW-0378">Hydrolase</keyword>
<comment type="subcellular location">
    <subcellularLocation>
        <location evidence="5">Cytoplasm</location>
    </subcellularLocation>
</comment>
<dbReference type="RefSeq" id="WP_262399034.1">
    <property type="nucleotide sequence ID" value="NZ_JACRTB010000003.1"/>
</dbReference>